<dbReference type="CDD" id="cd22366">
    <property type="entry name" value="XisH-like"/>
    <property type="match status" value="1"/>
</dbReference>
<proteinExistence type="predicted"/>
<dbReference type="Pfam" id="PF08814">
    <property type="entry name" value="XisH"/>
    <property type="match status" value="1"/>
</dbReference>
<evidence type="ECO:0000313" key="2">
    <source>
        <dbReference type="Proteomes" id="UP000280307"/>
    </source>
</evidence>
<dbReference type="GO" id="GO:0003676">
    <property type="term" value="F:nucleic acid binding"/>
    <property type="evidence" value="ECO:0007669"/>
    <property type="project" value="InterPro"/>
</dbReference>
<dbReference type="InterPro" id="IPR014919">
    <property type="entry name" value="XisH"/>
</dbReference>
<protein>
    <submittedName>
        <fullName evidence="1">Fatty-acid synthase</fullName>
    </submittedName>
</protein>
<sequence>MPARDIYHHAVKAAIIADGWTITHDPYRIEYGGKDAYVDLGAEQASFDITLAAERDIKTIAVEIKTFTGLSILTDLQHAIGQYLLYRTWMRQTDPQRLLYLAVDMETASNVFAQEFGRIIADDVQIRLIVVDISAERILEWKHFPSTDR</sequence>
<dbReference type="AlphaFoldDB" id="A0A426TS76"/>
<gene>
    <name evidence="1" type="ORF">EI684_20090</name>
</gene>
<reference evidence="1 2" key="1">
    <citation type="submission" date="2018-12" db="EMBL/GenBank/DDBJ databases">
        <title>Genome Sequence of Candidatus Viridilinea halotolerans isolated from saline sulfide-rich spring.</title>
        <authorList>
            <person name="Grouzdev D.S."/>
            <person name="Burganskaya E.I."/>
            <person name="Krutkina M.S."/>
            <person name="Sukhacheva M.V."/>
            <person name="Gorlenko V.M."/>
        </authorList>
    </citation>
    <scope>NUCLEOTIDE SEQUENCE [LARGE SCALE GENOMIC DNA]</scope>
    <source>
        <strain evidence="1">Chok-6</strain>
    </source>
</reference>
<name>A0A426TS76_9CHLR</name>
<comment type="caution">
    <text evidence="1">The sequence shown here is derived from an EMBL/GenBank/DDBJ whole genome shotgun (WGS) entry which is preliminary data.</text>
</comment>
<dbReference type="Gene3D" id="3.40.1350.10">
    <property type="match status" value="1"/>
</dbReference>
<dbReference type="InterPro" id="IPR011335">
    <property type="entry name" value="Restrct_endonuc-II-like"/>
</dbReference>
<dbReference type="SUPFAM" id="SSF52980">
    <property type="entry name" value="Restriction endonuclease-like"/>
    <property type="match status" value="1"/>
</dbReference>
<dbReference type="EMBL" id="RSAS01000828">
    <property type="protein sequence ID" value="RRR66815.1"/>
    <property type="molecule type" value="Genomic_DNA"/>
</dbReference>
<dbReference type="InterPro" id="IPR011856">
    <property type="entry name" value="tRNA_endonuc-like_dom_sf"/>
</dbReference>
<evidence type="ECO:0000313" key="1">
    <source>
        <dbReference type="EMBL" id="RRR66815.1"/>
    </source>
</evidence>
<organism evidence="1 2">
    <name type="scientific">Candidatus Viridilinea halotolerans</name>
    <dbReference type="NCBI Taxonomy" id="2491704"/>
    <lineage>
        <taxon>Bacteria</taxon>
        <taxon>Bacillati</taxon>
        <taxon>Chloroflexota</taxon>
        <taxon>Chloroflexia</taxon>
        <taxon>Chloroflexales</taxon>
        <taxon>Chloroflexineae</taxon>
        <taxon>Oscillochloridaceae</taxon>
        <taxon>Candidatus Viridilinea</taxon>
    </lineage>
</organism>
<dbReference type="Proteomes" id="UP000280307">
    <property type="component" value="Unassembled WGS sequence"/>
</dbReference>
<accession>A0A426TS76</accession>